<evidence type="ECO:0000259" key="14">
    <source>
        <dbReference type="Pfam" id="PF14772"/>
    </source>
</evidence>
<comment type="subcellular location">
    <subcellularLocation>
        <location evidence="1">Cytoplasm</location>
        <location evidence="1">Cytoskeleton</location>
        <location evidence="1">Flagellum axoneme</location>
    </subcellularLocation>
    <subcellularLocation>
        <location evidence="8">Cytoplasm</location>
        <location evidence="8">Cytoskeleton</location>
        <location evidence="8">Flagellum basal body</location>
    </subcellularLocation>
</comment>
<accession>A0A3P8W525</accession>
<feature type="coiled-coil region" evidence="13">
    <location>
        <begin position="129"/>
        <end position="163"/>
    </location>
</feature>
<evidence type="ECO:0000256" key="7">
    <source>
        <dbReference type="ARBA" id="ARBA00023273"/>
    </source>
</evidence>
<evidence type="ECO:0000313" key="15">
    <source>
        <dbReference type="Ensembl" id="ENSCSEP00000022653.1"/>
    </source>
</evidence>
<dbReference type="GeneTree" id="ENSGT00940000168627"/>
<organism evidence="15 16">
    <name type="scientific">Cynoglossus semilaevis</name>
    <name type="common">Tongue sole</name>
    <dbReference type="NCBI Taxonomy" id="244447"/>
    <lineage>
        <taxon>Eukaryota</taxon>
        <taxon>Metazoa</taxon>
        <taxon>Chordata</taxon>
        <taxon>Craniata</taxon>
        <taxon>Vertebrata</taxon>
        <taxon>Euteleostomi</taxon>
        <taxon>Actinopterygii</taxon>
        <taxon>Neopterygii</taxon>
        <taxon>Teleostei</taxon>
        <taxon>Neoteleostei</taxon>
        <taxon>Acanthomorphata</taxon>
        <taxon>Carangaria</taxon>
        <taxon>Pleuronectiformes</taxon>
        <taxon>Pleuronectoidei</taxon>
        <taxon>Cynoglossidae</taxon>
        <taxon>Cynoglossinae</taxon>
        <taxon>Cynoglossus</taxon>
    </lineage>
</organism>
<dbReference type="Pfam" id="PF14772">
    <property type="entry name" value="NYD-SP28"/>
    <property type="match status" value="1"/>
</dbReference>
<evidence type="ECO:0000256" key="11">
    <source>
        <dbReference type="ARBA" id="ARBA00041517"/>
    </source>
</evidence>
<reference evidence="15 16" key="1">
    <citation type="journal article" date="2014" name="Nat. Genet.">
        <title>Whole-genome sequence of a flatfish provides insights into ZW sex chromosome evolution and adaptation to a benthic lifestyle.</title>
        <authorList>
            <person name="Chen S."/>
            <person name="Zhang G."/>
            <person name="Shao C."/>
            <person name="Huang Q."/>
            <person name="Liu G."/>
            <person name="Zhang P."/>
            <person name="Song W."/>
            <person name="An N."/>
            <person name="Chalopin D."/>
            <person name="Volff J.N."/>
            <person name="Hong Y."/>
            <person name="Li Q."/>
            <person name="Sha Z."/>
            <person name="Zhou H."/>
            <person name="Xie M."/>
            <person name="Yu Q."/>
            <person name="Liu Y."/>
            <person name="Xiang H."/>
            <person name="Wang N."/>
            <person name="Wu K."/>
            <person name="Yang C."/>
            <person name="Zhou Q."/>
            <person name="Liao X."/>
            <person name="Yang L."/>
            <person name="Hu Q."/>
            <person name="Zhang J."/>
            <person name="Meng L."/>
            <person name="Jin L."/>
            <person name="Tian Y."/>
            <person name="Lian J."/>
            <person name="Yang J."/>
            <person name="Miao G."/>
            <person name="Liu S."/>
            <person name="Liang Z."/>
            <person name="Yan F."/>
            <person name="Li Y."/>
            <person name="Sun B."/>
            <person name="Zhang H."/>
            <person name="Zhang J."/>
            <person name="Zhu Y."/>
            <person name="Du M."/>
            <person name="Zhao Y."/>
            <person name="Schartl M."/>
            <person name="Tang Q."/>
            <person name="Wang J."/>
        </authorList>
    </citation>
    <scope>NUCLEOTIDE SEQUENCE</scope>
</reference>
<evidence type="ECO:0000256" key="2">
    <source>
        <dbReference type="ARBA" id="ARBA00022490"/>
    </source>
</evidence>
<keyword evidence="7" id="KW-0966">Cell projection</keyword>
<evidence type="ECO:0000313" key="16">
    <source>
        <dbReference type="Proteomes" id="UP000265120"/>
    </source>
</evidence>
<reference evidence="15" key="3">
    <citation type="submission" date="2025-09" db="UniProtKB">
        <authorList>
            <consortium name="Ensembl"/>
        </authorList>
    </citation>
    <scope>IDENTIFICATION</scope>
</reference>
<dbReference type="STRING" id="244447.ENSCSEP00000022653"/>
<evidence type="ECO:0000256" key="1">
    <source>
        <dbReference type="ARBA" id="ARBA00004611"/>
    </source>
</evidence>
<dbReference type="OMA" id="KINQKCR"/>
<dbReference type="InterPro" id="IPR039505">
    <property type="entry name" value="DRC1/2_N"/>
</dbReference>
<name>A0A3P8W525_CYNSE</name>
<dbReference type="PANTHER" id="PTHR21625:SF0">
    <property type="entry name" value="DYNEIN REGULATORY COMPLEX SUBUNIT 2"/>
    <property type="match status" value="1"/>
</dbReference>
<dbReference type="Proteomes" id="UP000265120">
    <property type="component" value="Chromosome 11"/>
</dbReference>
<dbReference type="GO" id="GO:0070286">
    <property type="term" value="P:axonemal dynein complex assembly"/>
    <property type="evidence" value="ECO:0007669"/>
    <property type="project" value="InterPro"/>
</dbReference>
<keyword evidence="4 13" id="KW-0175">Coiled coil</keyword>
<keyword evidence="6" id="KW-0206">Cytoskeleton</keyword>
<keyword evidence="3" id="KW-0282">Flagellum</keyword>
<evidence type="ECO:0000256" key="13">
    <source>
        <dbReference type="SAM" id="Coils"/>
    </source>
</evidence>
<feature type="coiled-coil region" evidence="13">
    <location>
        <begin position="188"/>
        <end position="221"/>
    </location>
</feature>
<feature type="domain" description="Dynein regulatory complex protein 1/2 N-terminal" evidence="14">
    <location>
        <begin position="17"/>
        <end position="90"/>
    </location>
</feature>
<protein>
    <recommendedName>
        <fullName evidence="10">Dynein regulatory complex subunit 2</fullName>
    </recommendedName>
    <alternativeName>
        <fullName evidence="11">Coiled-coil domain-containing protein 65</fullName>
    </alternativeName>
</protein>
<evidence type="ECO:0000256" key="9">
    <source>
        <dbReference type="ARBA" id="ARBA00038424"/>
    </source>
</evidence>
<feature type="coiled-coil region" evidence="13">
    <location>
        <begin position="60"/>
        <end position="87"/>
    </location>
</feature>
<evidence type="ECO:0000256" key="8">
    <source>
        <dbReference type="ARBA" id="ARBA00037841"/>
    </source>
</evidence>
<dbReference type="GO" id="GO:0003352">
    <property type="term" value="P:regulation of cilium movement"/>
    <property type="evidence" value="ECO:0007669"/>
    <property type="project" value="TreeGrafter"/>
</dbReference>
<evidence type="ECO:0000256" key="5">
    <source>
        <dbReference type="ARBA" id="ARBA00023069"/>
    </source>
</evidence>
<evidence type="ECO:0000256" key="3">
    <source>
        <dbReference type="ARBA" id="ARBA00022846"/>
    </source>
</evidence>
<evidence type="ECO:0000256" key="4">
    <source>
        <dbReference type="ARBA" id="ARBA00023054"/>
    </source>
</evidence>
<evidence type="ECO:0000256" key="12">
    <source>
        <dbReference type="ARBA" id="ARBA00045865"/>
    </source>
</evidence>
<evidence type="ECO:0000256" key="6">
    <source>
        <dbReference type="ARBA" id="ARBA00023212"/>
    </source>
</evidence>
<keyword evidence="16" id="KW-1185">Reference proteome</keyword>
<evidence type="ECO:0000256" key="10">
    <source>
        <dbReference type="ARBA" id="ARBA00040899"/>
    </source>
</evidence>
<sequence length="414" mass="48984">MEKKEDPTPLTETEKLQLKKSSAWKQLKVNEGWRFMLGHTEANELQEDIEIFKQVFERHVEGLDDVINSLERDLNEVERQSAHVQRVHLHLLEHLSAMQDKHVLHLQHQWDNNLKHLCTTFHYERKHMHEHTQQREAKLEEAKVNVEQEHQRLTKEIDKLYNDSLASYRTAHEAWDDALVHEGQVALKEQAHKNYKLLKNLRKEQKELNELIMKKQQHIQITNEKLAMIKNVEKHREKLRSIQRRNEQKTFKLRDQLTQEHQAAKKQLLELIMNSDAATKKLQMVINKGQRVLRVGKMCWKLERKIGPMGLSLPLNEGEEGAAKETVDFTEIPRVMHSLNIALLHRESLKRERKILTRENAQLRYLLRKQQDGTIFSERSLSAQHTLLTIPEQERPVSVRLSHMSNNGVFISHR</sequence>
<dbReference type="InterPro" id="IPR039750">
    <property type="entry name" value="DRC1/DRC2"/>
</dbReference>
<dbReference type="GO" id="GO:0060285">
    <property type="term" value="P:cilium-dependent cell motility"/>
    <property type="evidence" value="ECO:0007669"/>
    <property type="project" value="TreeGrafter"/>
</dbReference>
<reference evidence="15" key="2">
    <citation type="submission" date="2025-08" db="UniProtKB">
        <authorList>
            <consortium name="Ensembl"/>
        </authorList>
    </citation>
    <scope>IDENTIFICATION</scope>
</reference>
<dbReference type="InParanoid" id="A0A3P8W525"/>
<proteinExistence type="inferred from homology"/>
<comment type="function">
    <text evidence="12">Component of the nexin-dynein regulatory complex (N-DRC), a key regulator of ciliary/flagellar motility which maintains the alignment and integrity of the distal axoneme and regulates microtubule sliding in motile axonemes. Plays a critical role in the assembly of N-DRC and also stabilizes the assembly of multiple inner dynein arms and radial spokes. Coassembles with DRC1 to form a central scaffold needed for assembly of the N-DRC and its attachment to the outer doublet microtubules.</text>
</comment>
<dbReference type="FunCoup" id="A0A3P8W525">
    <property type="interactions" value="220"/>
</dbReference>
<dbReference type="Ensembl" id="ENSCSET00000022943.1">
    <property type="protein sequence ID" value="ENSCSEP00000022653.1"/>
    <property type="gene ID" value="ENSCSEG00000014425.1"/>
</dbReference>
<comment type="similarity">
    <text evidence="9">Belongs to the DRC2 family.</text>
</comment>
<keyword evidence="5" id="KW-0969">Cilium</keyword>
<dbReference type="GO" id="GO:0005858">
    <property type="term" value="C:axonemal dynein complex"/>
    <property type="evidence" value="ECO:0007669"/>
    <property type="project" value="InterPro"/>
</dbReference>
<keyword evidence="2" id="KW-0963">Cytoplasm</keyword>
<dbReference type="AlphaFoldDB" id="A0A3P8W525"/>
<dbReference type="PANTHER" id="PTHR21625">
    <property type="entry name" value="NYD-SP28 PROTEIN"/>
    <property type="match status" value="1"/>
</dbReference>